<organism evidence="1 2">
    <name type="scientific">Crinalium epipsammum PCC 9333</name>
    <dbReference type="NCBI Taxonomy" id="1173022"/>
    <lineage>
        <taxon>Bacteria</taxon>
        <taxon>Bacillati</taxon>
        <taxon>Cyanobacteriota</taxon>
        <taxon>Cyanophyceae</taxon>
        <taxon>Gomontiellales</taxon>
        <taxon>Gomontiellaceae</taxon>
        <taxon>Crinalium</taxon>
    </lineage>
</organism>
<dbReference type="OrthoDB" id="4374615at2"/>
<dbReference type="KEGG" id="cep:Cri9333_0232"/>
<dbReference type="HOGENOM" id="CLU_093380_1_0_3"/>
<sequence length="178" mass="20372">MSKPKTAIAVYDRYPTETILSKGGSFSWVLNRDVAIQCRYLICCRSFAQDNQLKDSAFLIGKISDIVPSPDPEKTTQKRWMIEFSEYALVDIPNVWKKWQNPVRYFDSEEIQELEEKLGKSLDELDFQPMMKAKGEPKPEAEPELERDVKPLTIKEAKIGLAKSFGVDVDAIEIIIRG</sequence>
<dbReference type="EMBL" id="CP003620">
    <property type="protein sequence ID" value="AFZ11228.1"/>
    <property type="molecule type" value="Genomic_DNA"/>
</dbReference>
<dbReference type="eggNOG" id="ENOG50336K9">
    <property type="taxonomic scope" value="Bacteria"/>
</dbReference>
<keyword evidence="2" id="KW-1185">Reference proteome</keyword>
<dbReference type="AlphaFoldDB" id="K9VT31"/>
<dbReference type="RefSeq" id="WP_015201372.1">
    <property type="nucleotide sequence ID" value="NC_019753.1"/>
</dbReference>
<reference evidence="1 2" key="1">
    <citation type="submission" date="2012-06" db="EMBL/GenBank/DDBJ databases">
        <title>Finished chromosome of genome of Crinalium epipsammum PCC 9333.</title>
        <authorList>
            <consortium name="US DOE Joint Genome Institute"/>
            <person name="Gugger M."/>
            <person name="Coursin T."/>
            <person name="Rippka R."/>
            <person name="Tandeau De Marsac N."/>
            <person name="Huntemann M."/>
            <person name="Wei C.-L."/>
            <person name="Han J."/>
            <person name="Detter J.C."/>
            <person name="Han C."/>
            <person name="Tapia R."/>
            <person name="Davenport K."/>
            <person name="Daligault H."/>
            <person name="Erkkila T."/>
            <person name="Gu W."/>
            <person name="Munk A.C.C."/>
            <person name="Teshima H."/>
            <person name="Xu Y."/>
            <person name="Chain P."/>
            <person name="Chen A."/>
            <person name="Krypides N."/>
            <person name="Mavromatis K."/>
            <person name="Markowitz V."/>
            <person name="Szeto E."/>
            <person name="Ivanova N."/>
            <person name="Mikhailova N."/>
            <person name="Ovchinnikova G."/>
            <person name="Pagani I."/>
            <person name="Pati A."/>
            <person name="Goodwin L."/>
            <person name="Peters L."/>
            <person name="Pitluck S."/>
            <person name="Woyke T."/>
            <person name="Kerfeld C."/>
        </authorList>
    </citation>
    <scope>NUCLEOTIDE SEQUENCE [LARGE SCALE GENOMIC DNA]</scope>
    <source>
        <strain evidence="1 2">PCC 9333</strain>
    </source>
</reference>
<name>K9VT31_9CYAN</name>
<gene>
    <name evidence="1" type="ORF">Cri9333_0232</name>
</gene>
<protein>
    <submittedName>
        <fullName evidence="1">Uncharacterized protein</fullName>
    </submittedName>
</protein>
<proteinExistence type="predicted"/>
<evidence type="ECO:0000313" key="1">
    <source>
        <dbReference type="EMBL" id="AFZ11228.1"/>
    </source>
</evidence>
<dbReference type="Proteomes" id="UP000010472">
    <property type="component" value="Chromosome"/>
</dbReference>
<accession>K9VT31</accession>
<dbReference type="STRING" id="1173022.Cri9333_0232"/>
<evidence type="ECO:0000313" key="2">
    <source>
        <dbReference type="Proteomes" id="UP000010472"/>
    </source>
</evidence>